<protein>
    <recommendedName>
        <fullName evidence="4">Beta-lactamase-inhibitor-like PepSY-like domain-containing protein</fullName>
    </recommendedName>
</protein>
<dbReference type="RefSeq" id="WP_243358320.1">
    <property type="nucleotide sequence ID" value="NZ_JALGBH010000001.1"/>
</dbReference>
<evidence type="ECO:0000313" key="2">
    <source>
        <dbReference type="EMBL" id="MCJ0741471.1"/>
    </source>
</evidence>
<accession>A0ABS9ZSC0</accession>
<gene>
    <name evidence="2" type="ORF">MMF97_02030</name>
</gene>
<keyword evidence="1" id="KW-0732">Signal</keyword>
<reference evidence="2" key="1">
    <citation type="submission" date="2022-03" db="EMBL/GenBank/DDBJ databases">
        <authorList>
            <person name="Woo C.Y."/>
        </authorList>
    </citation>
    <scope>NUCLEOTIDE SEQUENCE</scope>
    <source>
        <strain evidence="2">CYS-01</strain>
    </source>
</reference>
<dbReference type="Gene3D" id="3.10.450.360">
    <property type="match status" value="1"/>
</dbReference>
<organism evidence="2 3">
    <name type="scientific">Pedobacter montanisoli</name>
    <dbReference type="NCBI Taxonomy" id="2923277"/>
    <lineage>
        <taxon>Bacteria</taxon>
        <taxon>Pseudomonadati</taxon>
        <taxon>Bacteroidota</taxon>
        <taxon>Sphingobacteriia</taxon>
        <taxon>Sphingobacteriales</taxon>
        <taxon>Sphingobacteriaceae</taxon>
        <taxon>Pedobacter</taxon>
    </lineage>
</organism>
<dbReference type="Proteomes" id="UP001165460">
    <property type="component" value="Unassembled WGS sequence"/>
</dbReference>
<sequence>MKKLFVVALVAAAGFISTQSQASEIKLTKVTAVQDSVIKTPIKLEELPDAIKTTLQSDPYKDWMPTAAFAVKKGDKQYYQVDVKKEEETKSLNFTADGKPIE</sequence>
<feature type="chain" id="PRO_5045445621" description="Beta-lactamase-inhibitor-like PepSY-like domain-containing protein" evidence="1">
    <location>
        <begin position="23"/>
        <end position="102"/>
    </location>
</feature>
<name>A0ABS9ZSC0_9SPHI</name>
<feature type="signal peptide" evidence="1">
    <location>
        <begin position="1"/>
        <end position="22"/>
    </location>
</feature>
<comment type="caution">
    <text evidence="2">The sequence shown here is derived from an EMBL/GenBank/DDBJ whole genome shotgun (WGS) entry which is preliminary data.</text>
</comment>
<keyword evidence="3" id="KW-1185">Reference proteome</keyword>
<dbReference type="EMBL" id="JALGBH010000001">
    <property type="protein sequence ID" value="MCJ0741471.1"/>
    <property type="molecule type" value="Genomic_DNA"/>
</dbReference>
<evidence type="ECO:0000256" key="1">
    <source>
        <dbReference type="SAM" id="SignalP"/>
    </source>
</evidence>
<evidence type="ECO:0000313" key="3">
    <source>
        <dbReference type="Proteomes" id="UP001165460"/>
    </source>
</evidence>
<proteinExistence type="predicted"/>
<evidence type="ECO:0008006" key="4">
    <source>
        <dbReference type="Google" id="ProtNLM"/>
    </source>
</evidence>